<keyword evidence="1" id="KW-0732">Signal</keyword>
<evidence type="ECO:0000256" key="1">
    <source>
        <dbReference type="SAM" id="SignalP"/>
    </source>
</evidence>
<accession>A0A7K7UJD8</accession>
<dbReference type="InterPro" id="IPR036179">
    <property type="entry name" value="Ig-like_dom_sf"/>
</dbReference>
<feature type="non-terminal residue" evidence="3">
    <location>
        <position position="94"/>
    </location>
</feature>
<comment type="caution">
    <text evidence="3">The sequence shown here is derived from an EMBL/GenBank/DDBJ whole genome shotgun (WGS) entry which is preliminary data.</text>
</comment>
<reference evidence="3 4" key="1">
    <citation type="submission" date="2019-09" db="EMBL/GenBank/DDBJ databases">
        <title>Bird 10,000 Genomes (B10K) Project - Family phase.</title>
        <authorList>
            <person name="Zhang G."/>
        </authorList>
    </citation>
    <scope>NUCLEOTIDE SEQUENCE [LARGE SCALE GENOMIC DNA]</scope>
    <source>
        <strain evidence="3">B10K-DU-030-25</strain>
    </source>
</reference>
<dbReference type="PROSITE" id="PS50835">
    <property type="entry name" value="IG_LIKE"/>
    <property type="match status" value="1"/>
</dbReference>
<keyword evidence="4" id="KW-1185">Reference proteome</keyword>
<evidence type="ECO:0000313" key="4">
    <source>
        <dbReference type="Proteomes" id="UP000587655"/>
    </source>
</evidence>
<gene>
    <name evidence="3" type="primary">Iglv861</name>
    <name evidence="3" type="ORF">IBISTR_R15523</name>
</gene>
<dbReference type="InterPro" id="IPR007110">
    <property type="entry name" value="Ig-like_dom"/>
</dbReference>
<dbReference type="Gene3D" id="2.60.40.10">
    <property type="entry name" value="Immunoglobulins"/>
    <property type="match status" value="1"/>
</dbReference>
<organism evidence="3 4">
    <name type="scientific">Ibidorhyncha struthersii</name>
    <dbReference type="NCBI Taxonomy" id="425643"/>
    <lineage>
        <taxon>Eukaryota</taxon>
        <taxon>Metazoa</taxon>
        <taxon>Chordata</taxon>
        <taxon>Craniata</taxon>
        <taxon>Vertebrata</taxon>
        <taxon>Euteleostomi</taxon>
        <taxon>Archelosauria</taxon>
        <taxon>Archosauria</taxon>
        <taxon>Dinosauria</taxon>
        <taxon>Saurischia</taxon>
        <taxon>Theropoda</taxon>
        <taxon>Coelurosauria</taxon>
        <taxon>Aves</taxon>
        <taxon>Neognathae</taxon>
        <taxon>Neoaves</taxon>
        <taxon>Charadriiformes</taxon>
        <taxon>Charadriidae</taxon>
        <taxon>Ibidorhyncha</taxon>
    </lineage>
</organism>
<dbReference type="EMBL" id="VZSZ01010828">
    <property type="protein sequence ID" value="NXA29108.1"/>
    <property type="molecule type" value="Genomic_DNA"/>
</dbReference>
<dbReference type="AlphaFoldDB" id="A0A7K7UJD8"/>
<protein>
    <submittedName>
        <fullName evidence="3">LV861 protein</fullName>
    </submittedName>
</protein>
<evidence type="ECO:0000259" key="2">
    <source>
        <dbReference type="PROSITE" id="PS50835"/>
    </source>
</evidence>
<evidence type="ECO:0000313" key="3">
    <source>
        <dbReference type="EMBL" id="NXA29108.1"/>
    </source>
</evidence>
<name>A0A7K7UJD8_9CHAR</name>
<proteinExistence type="predicted"/>
<sequence length="94" mass="10407">MWTALCVGLLPIVAVTGRVALEQHSRELAVREGDGVTFQCSMSGGSMSNYYMLWYRQGPCGSLHGIYEDGDTYGEGFRDRFKGSVKSSQNKFTL</sequence>
<dbReference type="SUPFAM" id="SSF48726">
    <property type="entry name" value="Immunoglobulin"/>
    <property type="match status" value="1"/>
</dbReference>
<feature type="chain" id="PRO_5029607522" evidence="1">
    <location>
        <begin position="18"/>
        <end position="94"/>
    </location>
</feature>
<dbReference type="InterPro" id="IPR013783">
    <property type="entry name" value="Ig-like_fold"/>
</dbReference>
<feature type="signal peptide" evidence="1">
    <location>
        <begin position="1"/>
        <end position="17"/>
    </location>
</feature>
<feature type="non-terminal residue" evidence="3">
    <location>
        <position position="1"/>
    </location>
</feature>
<feature type="domain" description="Ig-like" evidence="2">
    <location>
        <begin position="11"/>
        <end position="94"/>
    </location>
</feature>
<dbReference type="Proteomes" id="UP000587655">
    <property type="component" value="Unassembled WGS sequence"/>
</dbReference>